<protein>
    <submittedName>
        <fullName evidence="2">Uncharacterized protein</fullName>
    </submittedName>
</protein>
<feature type="region of interest" description="Disordered" evidence="1">
    <location>
        <begin position="25"/>
        <end position="54"/>
    </location>
</feature>
<reference evidence="2 3" key="1">
    <citation type="journal article" date="2023" name="PLoS ONE">
        <title>Complete genome assembly of Hawai'i environmental nontuberculous mycobacteria reveals unexpected co-isolation with methylobacteria.</title>
        <authorList>
            <person name="Hendrix J."/>
            <person name="Epperson L.E."/>
            <person name="Tong E.I."/>
            <person name="Chan Y.L."/>
            <person name="Hasan N.A."/>
            <person name="Dawrs S.N."/>
            <person name="Norton G.J."/>
            <person name="Virdi R."/>
            <person name="Crooks J.L."/>
            <person name="Chan E.D."/>
            <person name="Honda J.R."/>
            <person name="Strong M."/>
        </authorList>
    </citation>
    <scope>NUCLEOTIDE SEQUENCE [LARGE SCALE GENOMIC DNA]</scope>
    <source>
        <strain evidence="2 3">NJH_HI04-1</strain>
    </source>
</reference>
<name>A0ABV0A4E1_9HYPH</name>
<feature type="compositionally biased region" description="Basic and acidic residues" evidence="1">
    <location>
        <begin position="25"/>
        <end position="35"/>
    </location>
</feature>
<feature type="compositionally biased region" description="Basic and acidic residues" evidence="1">
    <location>
        <begin position="44"/>
        <end position="54"/>
    </location>
</feature>
<organism evidence="2 3">
    <name type="scientific">Methylobacterium ajmalii</name>
    <dbReference type="NCBI Taxonomy" id="2738439"/>
    <lineage>
        <taxon>Bacteria</taxon>
        <taxon>Pseudomonadati</taxon>
        <taxon>Pseudomonadota</taxon>
        <taxon>Alphaproteobacteria</taxon>
        <taxon>Hyphomicrobiales</taxon>
        <taxon>Methylobacteriaceae</taxon>
        <taxon>Methylobacterium</taxon>
    </lineage>
</organism>
<keyword evidence="3" id="KW-1185">Reference proteome</keyword>
<evidence type="ECO:0000313" key="3">
    <source>
        <dbReference type="Proteomes" id="UP001407347"/>
    </source>
</evidence>
<gene>
    <name evidence="2" type="ORF">PUR29_33390</name>
</gene>
<comment type="caution">
    <text evidence="2">The sequence shown here is derived from an EMBL/GenBank/DDBJ whole genome shotgun (WGS) entry which is preliminary data.</text>
</comment>
<sequence>MITYIIFLYLMNNRSARTILPTGRIQERRHARSPERTTGGIMPNHRDLRTFADV</sequence>
<evidence type="ECO:0000313" key="2">
    <source>
        <dbReference type="EMBL" id="MEN3238341.1"/>
    </source>
</evidence>
<evidence type="ECO:0000256" key="1">
    <source>
        <dbReference type="SAM" id="MobiDB-lite"/>
    </source>
</evidence>
<dbReference type="Proteomes" id="UP001407347">
    <property type="component" value="Unassembled WGS sequence"/>
</dbReference>
<proteinExistence type="predicted"/>
<dbReference type="RefSeq" id="WP_346013619.1">
    <property type="nucleotide sequence ID" value="NZ_JAQYXP010000005.1"/>
</dbReference>
<dbReference type="EMBL" id="JAQYXP010000005">
    <property type="protein sequence ID" value="MEN3238341.1"/>
    <property type="molecule type" value="Genomic_DNA"/>
</dbReference>
<accession>A0ABV0A4E1</accession>